<reference evidence="3" key="1">
    <citation type="submission" date="2003-08" db="EMBL/GenBank/DDBJ databases">
        <authorList>
            <person name="Birren B."/>
            <person name="Nusbaum C."/>
            <person name="Abebe A."/>
            <person name="Abouelleil A."/>
            <person name="Adekoya E."/>
            <person name="Ait-zahra M."/>
            <person name="Allen N."/>
            <person name="Allen T."/>
            <person name="An P."/>
            <person name="Anderson M."/>
            <person name="Anderson S."/>
            <person name="Arachchi H."/>
            <person name="Armbruster J."/>
            <person name="Bachantsang P."/>
            <person name="Baldwin J."/>
            <person name="Barry A."/>
            <person name="Bayul T."/>
            <person name="Blitshsteyn B."/>
            <person name="Bloom T."/>
            <person name="Blye J."/>
            <person name="Boguslavskiy L."/>
            <person name="Borowsky M."/>
            <person name="Boukhgalter B."/>
            <person name="Brunache A."/>
            <person name="Butler J."/>
            <person name="Calixte N."/>
            <person name="Calvo S."/>
            <person name="Camarata J."/>
            <person name="Campo K."/>
            <person name="Chang J."/>
            <person name="Cheshatsang Y."/>
            <person name="Citroen M."/>
            <person name="Collymore A."/>
            <person name="Considine T."/>
            <person name="Cook A."/>
            <person name="Cooke P."/>
            <person name="Corum B."/>
            <person name="Cuomo C."/>
            <person name="David R."/>
            <person name="Dawoe T."/>
            <person name="Degray S."/>
            <person name="Dodge S."/>
            <person name="Dooley K."/>
            <person name="Dorje P."/>
            <person name="Dorjee K."/>
            <person name="Dorris L."/>
            <person name="Duffey N."/>
            <person name="Dupes A."/>
            <person name="Elkins T."/>
            <person name="Engels R."/>
            <person name="Erickson J."/>
            <person name="Farina A."/>
            <person name="Faro S."/>
            <person name="Ferreira P."/>
            <person name="Fischer H."/>
            <person name="Fitzgerald M."/>
            <person name="Foley K."/>
            <person name="Gage D."/>
            <person name="Galagan J."/>
            <person name="Gearin G."/>
            <person name="Gnerre S."/>
            <person name="Gnirke A."/>
            <person name="Goyette A."/>
            <person name="Graham J."/>
            <person name="Grandbois E."/>
            <person name="Gyaltsen K."/>
            <person name="Hafez N."/>
            <person name="Hagopian D."/>
            <person name="Hagos B."/>
            <person name="Hall J."/>
            <person name="Hatcher B."/>
            <person name="Heller A."/>
            <person name="Higgins H."/>
            <person name="Honan T."/>
            <person name="Horn A."/>
            <person name="Houde N."/>
            <person name="Hughes L."/>
            <person name="Hulme W."/>
            <person name="Husby E."/>
            <person name="Iliev I."/>
            <person name="Jaffe D."/>
            <person name="Jones C."/>
            <person name="Kamal M."/>
            <person name="Kamat A."/>
            <person name="Kamvysselis M."/>
            <person name="Karlsson E."/>
            <person name="Kells C."/>
            <person name="Kieu A."/>
            <person name="Kisner P."/>
            <person name="Kodira C."/>
            <person name="Kulbokas E."/>
            <person name="Labutti K."/>
            <person name="Lama D."/>
            <person name="Landers T."/>
            <person name="Leger J."/>
            <person name="Levine S."/>
            <person name="Lewis D."/>
            <person name="Lewis T."/>
            <person name="Lindblad-toh K."/>
            <person name="Liu X."/>
            <person name="Lokyitsang T."/>
            <person name="Lokyitsang Y."/>
            <person name="Lucien O."/>
            <person name="Lui A."/>
            <person name="Ma L.J."/>
            <person name="Mabbitt R."/>
            <person name="Macdonald J."/>
            <person name="Maclean C."/>
            <person name="Major J."/>
            <person name="Manning J."/>
            <person name="Marabella R."/>
            <person name="Maru K."/>
            <person name="Matthews C."/>
            <person name="Mauceli E."/>
            <person name="Mccarthy M."/>
            <person name="Mcdonough S."/>
            <person name="Mcghee T."/>
            <person name="Meldrim J."/>
            <person name="Meneus L."/>
            <person name="Mesirov J."/>
            <person name="Mihalev A."/>
            <person name="Mihova T."/>
            <person name="Mikkelsen T."/>
            <person name="Mlenga V."/>
            <person name="Moru K."/>
            <person name="Mozes J."/>
            <person name="Mulrain L."/>
            <person name="Munson G."/>
            <person name="Naylor J."/>
            <person name="Newes C."/>
            <person name="Nguyen C."/>
            <person name="Nguyen N."/>
            <person name="Nguyen T."/>
            <person name="Nicol R."/>
            <person name="Nielsen C."/>
            <person name="Nizzari M."/>
            <person name="Norbu C."/>
            <person name="Norbu N."/>
            <person name="O'donnell P."/>
            <person name="Okoawo O."/>
            <person name="O'leary S."/>
            <person name="Omotosho B."/>
            <person name="O'neill K."/>
            <person name="Osman S."/>
            <person name="Parker S."/>
            <person name="Perrin D."/>
            <person name="Phunkhang P."/>
            <person name="Piqani B."/>
            <person name="Purcell S."/>
            <person name="Rachupka T."/>
            <person name="Ramasamy U."/>
            <person name="Rameau R."/>
            <person name="Ray V."/>
            <person name="Raymond C."/>
            <person name="Retta R."/>
            <person name="Richardson S."/>
            <person name="Rise C."/>
            <person name="Rodriguez J."/>
            <person name="Rogers J."/>
            <person name="Rogov P."/>
            <person name="Rutman M."/>
            <person name="Schupbach R."/>
            <person name="Seaman C."/>
            <person name="Settipalli S."/>
            <person name="Sharpe T."/>
            <person name="Sheridan J."/>
            <person name="Sherpa N."/>
            <person name="Shi J."/>
            <person name="Smirnov S."/>
            <person name="Smith C."/>
            <person name="Sougnez C."/>
            <person name="Spencer B."/>
            <person name="Stalker J."/>
            <person name="Stange-thomann N."/>
            <person name="Stavropoulos S."/>
            <person name="Stetson K."/>
            <person name="Stone C."/>
            <person name="Stone S."/>
            <person name="Stubbs M."/>
            <person name="Talamas J."/>
            <person name="Tchuinga P."/>
            <person name="Tenzing P."/>
            <person name="Tesfaye S."/>
            <person name="Theodore J."/>
            <person name="Thoulutsang Y."/>
            <person name="Topham K."/>
            <person name="Towey S."/>
            <person name="Tsamla T."/>
            <person name="Tsomo N."/>
            <person name="Vallee D."/>
            <person name="Vassiliev H."/>
            <person name="Venkataraman V."/>
            <person name="Vinson J."/>
            <person name="Vo A."/>
            <person name="Wade C."/>
            <person name="Wang S."/>
            <person name="Wangchuk T."/>
            <person name="Wangdi T."/>
            <person name="Whittaker C."/>
            <person name="Wilkinson J."/>
            <person name="Wu Y."/>
            <person name="Wyman D."/>
            <person name="Yadav S."/>
            <person name="Yang S."/>
            <person name="Yang X."/>
            <person name="Yeager S."/>
            <person name="Yee E."/>
            <person name="Young G."/>
            <person name="Zainoun J."/>
            <person name="Zembeck L."/>
            <person name="Zimmer A."/>
            <person name="Zody M."/>
            <person name="Lander E."/>
        </authorList>
    </citation>
    <scope>NUCLEOTIDE SEQUENCE [LARGE SCALE GENOMIC DNA]</scope>
</reference>
<feature type="compositionally biased region" description="Low complexity" evidence="1">
    <location>
        <begin position="1"/>
        <end position="10"/>
    </location>
</feature>
<proteinExistence type="predicted"/>
<accession>H2YWA8</accession>
<reference evidence="2" key="3">
    <citation type="submission" date="2025-09" db="UniProtKB">
        <authorList>
            <consortium name="Ensembl"/>
        </authorList>
    </citation>
    <scope>IDENTIFICATION</scope>
</reference>
<dbReference type="Proteomes" id="UP000007875">
    <property type="component" value="Unassembled WGS sequence"/>
</dbReference>
<feature type="region of interest" description="Disordered" evidence="1">
    <location>
        <begin position="1"/>
        <end position="24"/>
    </location>
</feature>
<evidence type="ECO:0008006" key="4">
    <source>
        <dbReference type="Google" id="ProtNLM"/>
    </source>
</evidence>
<sequence>MQQQTRTCTGGTPGQGGCPGSATQSISCTGGSCQPQSDCSSLTNIEQSCPQYTNYGYCDVYKVWMETNCAQACCLKRNGGCIEIDADPALCATRKDDCSNSLIASICKKTCSPNCNK</sequence>
<name>H2YWA8_CIOSA</name>
<organism evidence="2 3">
    <name type="scientific">Ciona savignyi</name>
    <name type="common">Pacific transparent sea squirt</name>
    <dbReference type="NCBI Taxonomy" id="51511"/>
    <lineage>
        <taxon>Eukaryota</taxon>
        <taxon>Metazoa</taxon>
        <taxon>Chordata</taxon>
        <taxon>Tunicata</taxon>
        <taxon>Ascidiacea</taxon>
        <taxon>Phlebobranchia</taxon>
        <taxon>Cionidae</taxon>
        <taxon>Ciona</taxon>
    </lineage>
</organism>
<dbReference type="PROSITE" id="PS51257">
    <property type="entry name" value="PROKAR_LIPOPROTEIN"/>
    <property type="match status" value="1"/>
</dbReference>
<evidence type="ECO:0000313" key="3">
    <source>
        <dbReference type="Proteomes" id="UP000007875"/>
    </source>
</evidence>
<dbReference type="GeneTree" id="ENSGT00940000162823"/>
<keyword evidence="3" id="KW-1185">Reference proteome</keyword>
<dbReference type="AlphaFoldDB" id="H2YWA8"/>
<evidence type="ECO:0000313" key="2">
    <source>
        <dbReference type="Ensembl" id="ENSCSAVP00000009619.1"/>
    </source>
</evidence>
<reference evidence="2" key="2">
    <citation type="submission" date="2025-08" db="UniProtKB">
        <authorList>
            <consortium name="Ensembl"/>
        </authorList>
    </citation>
    <scope>IDENTIFICATION</scope>
</reference>
<dbReference type="Ensembl" id="ENSCSAVT00000009737.1">
    <property type="protein sequence ID" value="ENSCSAVP00000009619.1"/>
    <property type="gene ID" value="ENSCSAVG00000005643.1"/>
</dbReference>
<protein>
    <recommendedName>
        <fullName evidence="4">ShKT domain-containing protein</fullName>
    </recommendedName>
</protein>
<evidence type="ECO:0000256" key="1">
    <source>
        <dbReference type="SAM" id="MobiDB-lite"/>
    </source>
</evidence>